<keyword evidence="13" id="KW-0812">Transmembrane</keyword>
<name>A0A2Z7CTH4_9LAMI</name>
<evidence type="ECO:0000259" key="14">
    <source>
        <dbReference type="PROSITE" id="PS50235"/>
    </source>
</evidence>
<keyword evidence="5" id="KW-0479">Metal-binding</keyword>
<evidence type="ECO:0000256" key="9">
    <source>
        <dbReference type="ARBA" id="ARBA00022807"/>
    </source>
</evidence>
<dbReference type="GO" id="GO:0016579">
    <property type="term" value="P:protein deubiquitination"/>
    <property type="evidence" value="ECO:0007669"/>
    <property type="project" value="InterPro"/>
</dbReference>
<evidence type="ECO:0000256" key="10">
    <source>
        <dbReference type="ARBA" id="ARBA00022833"/>
    </source>
</evidence>
<keyword evidence="17" id="KW-1185">Reference proteome</keyword>
<feature type="transmembrane region" description="Helical" evidence="13">
    <location>
        <begin position="12"/>
        <end position="30"/>
    </location>
</feature>
<evidence type="ECO:0000256" key="8">
    <source>
        <dbReference type="ARBA" id="ARBA00022801"/>
    </source>
</evidence>
<dbReference type="CDD" id="cd02661">
    <property type="entry name" value="Peptidase_C19E"/>
    <property type="match status" value="1"/>
</dbReference>
<dbReference type="PANTHER" id="PTHR24006">
    <property type="entry name" value="UBIQUITIN CARBOXYL-TERMINAL HYDROLASE"/>
    <property type="match status" value="1"/>
</dbReference>
<dbReference type="InterPro" id="IPR018200">
    <property type="entry name" value="USP_CS"/>
</dbReference>
<dbReference type="InterPro" id="IPR002893">
    <property type="entry name" value="Znf_MYND"/>
</dbReference>
<accession>A0A2Z7CTH4</accession>
<dbReference type="PROSITE" id="PS50865">
    <property type="entry name" value="ZF_MYND_2"/>
    <property type="match status" value="1"/>
</dbReference>
<keyword evidence="4 16" id="KW-0645">Protease</keyword>
<keyword evidence="6 11" id="KW-0863">Zinc-finger</keyword>
<sequence>MLELTRSDISTSFFVFIVLPLVTYFLLGIWSEASRRKEQINLIAKQATEEALRVEDMAVGNVIPLTSVTNDGRHQCGRCSGPATTRCSQCKSVWYCSGNCQISHWRQVHRFECQILANKCPVLSPKCTSHEDYQVNISYDETMDPIMLESNGKDPSLEKINGSMNGNSDQKGTLHGNNMVERKPANSFGNVCCNGILNSKATTVGDINACDIQMDLTGREHLSQKGIPCGAEVKCSNFSVGRTSMERGKARDAMLPRQVEPKKSKNSGVARRKDILLPEISQVANLGIMRKITKSMKNDHEGLSEDCSRKGKKLKASPRNSLKQLKIGTFSSENLDPPVTANLAPPCAASYLYTAGDFGPSYADFVFDSDKSHKVSIRHSEVAGGVQREATYSGVKWAVTGGSNFFGREFLDFEHIMLFPYEEFVKCFQFEVLNLSPRGLVNCGNSCYANAVLQCLTWTKPLIVYHLRQSHSRAGCAKDWCLMCELERQTMTLSGSGHALSAGNILMHIRSLNSQMRNGSQEDAHEFLRLIVASMQSICLERLGGENVVDPMLQETTFIQHTFGGRLRSKVKCLRCHQESVRCENIMDLTLEIFGWVESLEDALTQFTSLEDLDGDNMYRCGRCASYVRAWKQLRIQEAPNILTIVLKRFREGNYGKLNKSVTFPEMLDMIPFMTGTDDMPPLYKLYAVVVHLDTSNASFSGHYISYVKDLQGNWFKIDDTQVQPVELSQVMSEGAYILFYTRSYPRPKKAIRDQSPSFPKNTRSKTGKSSKSEQAKLYYNLSGRDTDLSSNPRKSLLREIRGISPISRNYSGFSDTTSCNSPLFTSSDDSSFTTESTSDSFSTVDYVDTVPFCPVFQSLYPAGSLSRRTISCSMFPGSMPPERGYVHEEKGYVSVSYVPNLTSQDWRGDPGMEIVPRSTGFFDDHRYGVNLSYDDDSINGPSQTFL</sequence>
<evidence type="ECO:0000256" key="13">
    <source>
        <dbReference type="SAM" id="Phobius"/>
    </source>
</evidence>
<keyword evidence="13" id="KW-0472">Membrane</keyword>
<dbReference type="PROSITE" id="PS00972">
    <property type="entry name" value="USP_1"/>
    <property type="match status" value="1"/>
</dbReference>
<feature type="compositionally biased region" description="Basic and acidic residues" evidence="12">
    <location>
        <begin position="246"/>
        <end position="263"/>
    </location>
</feature>
<dbReference type="InterPro" id="IPR050164">
    <property type="entry name" value="Peptidase_C19"/>
</dbReference>
<dbReference type="EMBL" id="KQ992573">
    <property type="protein sequence ID" value="KZV50028.1"/>
    <property type="molecule type" value="Genomic_DNA"/>
</dbReference>
<evidence type="ECO:0000259" key="15">
    <source>
        <dbReference type="PROSITE" id="PS50865"/>
    </source>
</evidence>
<dbReference type="InterPro" id="IPR038765">
    <property type="entry name" value="Papain-like_cys_pep_sf"/>
</dbReference>
<dbReference type="Proteomes" id="UP000250235">
    <property type="component" value="Unassembled WGS sequence"/>
</dbReference>
<gene>
    <name evidence="16" type="ORF">F511_12902</name>
</gene>
<comment type="similarity">
    <text evidence="2">Belongs to the peptidase C19 family.</text>
</comment>
<dbReference type="SUPFAM" id="SSF144232">
    <property type="entry name" value="HIT/MYND zinc finger-like"/>
    <property type="match status" value="1"/>
</dbReference>
<dbReference type="InterPro" id="IPR001394">
    <property type="entry name" value="Peptidase_C19_UCH"/>
</dbReference>
<reference evidence="16 17" key="1">
    <citation type="journal article" date="2015" name="Proc. Natl. Acad. Sci. U.S.A.">
        <title>The resurrection genome of Boea hygrometrica: A blueprint for survival of dehydration.</title>
        <authorList>
            <person name="Xiao L."/>
            <person name="Yang G."/>
            <person name="Zhang L."/>
            <person name="Yang X."/>
            <person name="Zhao S."/>
            <person name="Ji Z."/>
            <person name="Zhou Q."/>
            <person name="Hu M."/>
            <person name="Wang Y."/>
            <person name="Chen M."/>
            <person name="Xu Y."/>
            <person name="Jin H."/>
            <person name="Xiao X."/>
            <person name="Hu G."/>
            <person name="Bao F."/>
            <person name="Hu Y."/>
            <person name="Wan P."/>
            <person name="Li L."/>
            <person name="Deng X."/>
            <person name="Kuang T."/>
            <person name="Xiang C."/>
            <person name="Zhu J.K."/>
            <person name="Oliver M.J."/>
            <person name="He Y."/>
        </authorList>
    </citation>
    <scope>NUCLEOTIDE SEQUENCE [LARGE SCALE GENOMIC DNA]</scope>
    <source>
        <strain evidence="17">cv. XS01</strain>
    </source>
</reference>
<dbReference type="GO" id="GO:0008270">
    <property type="term" value="F:zinc ion binding"/>
    <property type="evidence" value="ECO:0007669"/>
    <property type="project" value="UniProtKB-KW"/>
</dbReference>
<evidence type="ECO:0000256" key="6">
    <source>
        <dbReference type="ARBA" id="ARBA00022771"/>
    </source>
</evidence>
<keyword evidence="8" id="KW-0378">Hydrolase</keyword>
<dbReference type="InterPro" id="IPR028889">
    <property type="entry name" value="USP"/>
</dbReference>
<dbReference type="EC" id="3.4.19.12" evidence="3"/>
<dbReference type="AlphaFoldDB" id="A0A2Z7CTH4"/>
<dbReference type="GO" id="GO:0004843">
    <property type="term" value="F:cysteine-type deubiquitinase activity"/>
    <property type="evidence" value="ECO:0007669"/>
    <property type="project" value="UniProtKB-EC"/>
</dbReference>
<keyword evidence="10" id="KW-0862">Zinc</keyword>
<dbReference type="GO" id="GO:0005634">
    <property type="term" value="C:nucleus"/>
    <property type="evidence" value="ECO:0007669"/>
    <property type="project" value="TreeGrafter"/>
</dbReference>
<dbReference type="SUPFAM" id="SSF54001">
    <property type="entry name" value="Cysteine proteinases"/>
    <property type="match status" value="1"/>
</dbReference>
<keyword evidence="9" id="KW-0788">Thiol protease</keyword>
<feature type="region of interest" description="Disordered" evidence="12">
    <location>
        <begin position="751"/>
        <end position="774"/>
    </location>
</feature>
<evidence type="ECO:0000256" key="4">
    <source>
        <dbReference type="ARBA" id="ARBA00022670"/>
    </source>
</evidence>
<dbReference type="FunFam" id="3.90.70.10:FF:000026">
    <property type="entry name" value="Ubiquitin carboxyl-terminal hydrolase 15"/>
    <property type="match status" value="1"/>
</dbReference>
<feature type="domain" description="USP" evidence="14">
    <location>
        <begin position="438"/>
        <end position="744"/>
    </location>
</feature>
<evidence type="ECO:0000256" key="1">
    <source>
        <dbReference type="ARBA" id="ARBA00000707"/>
    </source>
</evidence>
<dbReference type="Pfam" id="PF00443">
    <property type="entry name" value="UCH"/>
    <property type="match status" value="1"/>
</dbReference>
<dbReference type="GO" id="GO:0005829">
    <property type="term" value="C:cytosol"/>
    <property type="evidence" value="ECO:0007669"/>
    <property type="project" value="TreeGrafter"/>
</dbReference>
<dbReference type="PANTHER" id="PTHR24006:SF685">
    <property type="entry name" value="UBIQUITIN CARBOXYL-TERMINAL HYDROLASE 15"/>
    <property type="match status" value="1"/>
</dbReference>
<dbReference type="OrthoDB" id="420187at2759"/>
<keyword evidence="7" id="KW-0833">Ubl conjugation pathway</keyword>
<evidence type="ECO:0000256" key="5">
    <source>
        <dbReference type="ARBA" id="ARBA00022723"/>
    </source>
</evidence>
<evidence type="ECO:0000313" key="16">
    <source>
        <dbReference type="EMBL" id="KZV50028.1"/>
    </source>
</evidence>
<protein>
    <recommendedName>
        <fullName evidence="3">ubiquitinyl hydrolase 1</fullName>
        <ecNumber evidence="3">3.4.19.12</ecNumber>
    </recommendedName>
</protein>
<evidence type="ECO:0000256" key="12">
    <source>
        <dbReference type="SAM" id="MobiDB-lite"/>
    </source>
</evidence>
<dbReference type="PROSITE" id="PS50235">
    <property type="entry name" value="USP_3"/>
    <property type="match status" value="1"/>
</dbReference>
<comment type="catalytic activity">
    <reaction evidence="1">
        <text>Thiol-dependent hydrolysis of ester, thioester, amide, peptide and isopeptide bonds formed by the C-terminal Gly of ubiquitin (a 76-residue protein attached to proteins as an intracellular targeting signal).</text>
        <dbReference type="EC" id="3.4.19.12"/>
    </reaction>
</comment>
<evidence type="ECO:0000256" key="3">
    <source>
        <dbReference type="ARBA" id="ARBA00012759"/>
    </source>
</evidence>
<dbReference type="Gene3D" id="6.10.140.2220">
    <property type="match status" value="1"/>
</dbReference>
<keyword evidence="13" id="KW-1133">Transmembrane helix</keyword>
<dbReference type="FunFam" id="6.10.140.2220:FF:000006">
    <property type="entry name" value="Ubiquitin carboxyl-terminal hydrolase 15"/>
    <property type="match status" value="1"/>
</dbReference>
<dbReference type="Pfam" id="PF01753">
    <property type="entry name" value="zf-MYND"/>
    <property type="match status" value="1"/>
</dbReference>
<evidence type="ECO:0000256" key="11">
    <source>
        <dbReference type="PROSITE-ProRule" id="PRU00134"/>
    </source>
</evidence>
<evidence type="ECO:0000256" key="2">
    <source>
        <dbReference type="ARBA" id="ARBA00009085"/>
    </source>
</evidence>
<dbReference type="GO" id="GO:0006508">
    <property type="term" value="P:proteolysis"/>
    <property type="evidence" value="ECO:0007669"/>
    <property type="project" value="UniProtKB-KW"/>
</dbReference>
<proteinExistence type="inferred from homology"/>
<evidence type="ECO:0000313" key="17">
    <source>
        <dbReference type="Proteomes" id="UP000250235"/>
    </source>
</evidence>
<organism evidence="16 17">
    <name type="scientific">Dorcoceras hygrometricum</name>
    <dbReference type="NCBI Taxonomy" id="472368"/>
    <lineage>
        <taxon>Eukaryota</taxon>
        <taxon>Viridiplantae</taxon>
        <taxon>Streptophyta</taxon>
        <taxon>Embryophyta</taxon>
        <taxon>Tracheophyta</taxon>
        <taxon>Spermatophyta</taxon>
        <taxon>Magnoliopsida</taxon>
        <taxon>eudicotyledons</taxon>
        <taxon>Gunneridae</taxon>
        <taxon>Pentapetalae</taxon>
        <taxon>asterids</taxon>
        <taxon>lamiids</taxon>
        <taxon>Lamiales</taxon>
        <taxon>Gesneriaceae</taxon>
        <taxon>Didymocarpoideae</taxon>
        <taxon>Trichosporeae</taxon>
        <taxon>Loxocarpinae</taxon>
        <taxon>Dorcoceras</taxon>
    </lineage>
</organism>
<dbReference type="Gene3D" id="3.90.70.10">
    <property type="entry name" value="Cysteine proteinases"/>
    <property type="match status" value="1"/>
</dbReference>
<feature type="domain" description="MYND-type" evidence="15">
    <location>
        <begin position="76"/>
        <end position="113"/>
    </location>
</feature>
<evidence type="ECO:0000256" key="7">
    <source>
        <dbReference type="ARBA" id="ARBA00022786"/>
    </source>
</evidence>
<feature type="region of interest" description="Disordered" evidence="12">
    <location>
        <begin position="246"/>
        <end position="269"/>
    </location>
</feature>